<dbReference type="CDD" id="cd03794">
    <property type="entry name" value="GT4_WbuB-like"/>
    <property type="match status" value="1"/>
</dbReference>
<dbReference type="KEGG" id="fri:FraEuI1c_0049"/>
<gene>
    <name evidence="5" type="ordered locus">FraEuI1c_0049</name>
</gene>
<evidence type="ECO:0000256" key="1">
    <source>
        <dbReference type="ARBA" id="ARBA00022676"/>
    </source>
</evidence>
<dbReference type="SUPFAM" id="SSF53756">
    <property type="entry name" value="UDP-Glycosyltransferase/glycogen phosphorylase"/>
    <property type="match status" value="1"/>
</dbReference>
<proteinExistence type="predicted"/>
<keyword evidence="2 5" id="KW-0808">Transferase</keyword>
<dbReference type="HOGENOM" id="CLU_009583_11_2_11"/>
<dbReference type="Gene3D" id="3.40.50.2000">
    <property type="entry name" value="Glycogen Phosphorylase B"/>
    <property type="match status" value="2"/>
</dbReference>
<dbReference type="CAZy" id="GT4">
    <property type="family name" value="Glycosyltransferase Family 4"/>
</dbReference>
<dbReference type="eggNOG" id="COG0438">
    <property type="taxonomic scope" value="Bacteria"/>
</dbReference>
<evidence type="ECO:0000259" key="4">
    <source>
        <dbReference type="Pfam" id="PF13579"/>
    </source>
</evidence>
<reference evidence="5 6" key="1">
    <citation type="submission" date="2010-10" db="EMBL/GenBank/DDBJ databases">
        <title>Complete sequence of Frankia sp. EuI1c.</title>
        <authorList>
            <consortium name="US DOE Joint Genome Institute"/>
            <person name="Lucas S."/>
            <person name="Copeland A."/>
            <person name="Lapidus A."/>
            <person name="Cheng J.-F."/>
            <person name="Bruce D."/>
            <person name="Goodwin L."/>
            <person name="Pitluck S."/>
            <person name="Chertkov O."/>
            <person name="Detter J.C."/>
            <person name="Han C."/>
            <person name="Tapia R."/>
            <person name="Land M."/>
            <person name="Hauser L."/>
            <person name="Jeffries C."/>
            <person name="Kyrpides N."/>
            <person name="Ivanova N."/>
            <person name="Mikhailova N."/>
            <person name="Beauchemin N."/>
            <person name="Sen A."/>
            <person name="Sur S.A."/>
            <person name="Gtari M."/>
            <person name="Wall L."/>
            <person name="Tisa L."/>
            <person name="Woyke T."/>
        </authorList>
    </citation>
    <scope>NUCLEOTIDE SEQUENCE [LARGE SCALE GENOMIC DNA]</scope>
    <source>
        <strain evidence="6">DSM 45817 / CECT 9037 / EuI1c</strain>
    </source>
</reference>
<accession>E3J3D5</accession>
<feature type="compositionally biased region" description="Low complexity" evidence="3">
    <location>
        <begin position="422"/>
        <end position="460"/>
    </location>
</feature>
<dbReference type="InterPro" id="IPR050194">
    <property type="entry name" value="Glycosyltransferase_grp1"/>
</dbReference>
<dbReference type="Proteomes" id="UP000002484">
    <property type="component" value="Chromosome"/>
</dbReference>
<protein>
    <submittedName>
        <fullName evidence="5">Glycosyl transferase group 1</fullName>
    </submittedName>
</protein>
<organism evidence="5 6">
    <name type="scientific">Pseudofrankia inefficax (strain DSM 45817 / CECT 9037 / DDB 130130 / EuI1c)</name>
    <name type="common">Frankia inefficax</name>
    <dbReference type="NCBI Taxonomy" id="298654"/>
    <lineage>
        <taxon>Bacteria</taxon>
        <taxon>Bacillati</taxon>
        <taxon>Actinomycetota</taxon>
        <taxon>Actinomycetes</taxon>
        <taxon>Frankiales</taxon>
        <taxon>Frankiaceae</taxon>
        <taxon>Pseudofrankia</taxon>
    </lineage>
</organism>
<dbReference type="GO" id="GO:1901137">
    <property type="term" value="P:carbohydrate derivative biosynthetic process"/>
    <property type="evidence" value="ECO:0007669"/>
    <property type="project" value="UniProtKB-ARBA"/>
</dbReference>
<dbReference type="Pfam" id="PF13579">
    <property type="entry name" value="Glyco_trans_4_4"/>
    <property type="match status" value="1"/>
</dbReference>
<dbReference type="PANTHER" id="PTHR45947">
    <property type="entry name" value="SULFOQUINOVOSYL TRANSFERASE SQD2"/>
    <property type="match status" value="1"/>
</dbReference>
<evidence type="ECO:0000313" key="5">
    <source>
        <dbReference type="EMBL" id="ADP78137.1"/>
    </source>
</evidence>
<keyword evidence="6" id="KW-1185">Reference proteome</keyword>
<dbReference type="InterPro" id="IPR028098">
    <property type="entry name" value="Glyco_trans_4-like_N"/>
</dbReference>
<dbReference type="InParanoid" id="E3J3D5"/>
<dbReference type="PANTHER" id="PTHR45947:SF3">
    <property type="entry name" value="SULFOQUINOVOSYL TRANSFERASE SQD2"/>
    <property type="match status" value="1"/>
</dbReference>
<evidence type="ECO:0000256" key="2">
    <source>
        <dbReference type="ARBA" id="ARBA00022679"/>
    </source>
</evidence>
<dbReference type="AlphaFoldDB" id="E3J3D5"/>
<keyword evidence="1" id="KW-0328">Glycosyltransferase</keyword>
<dbReference type="OrthoDB" id="3180470at2"/>
<evidence type="ECO:0000313" key="6">
    <source>
        <dbReference type="Proteomes" id="UP000002484"/>
    </source>
</evidence>
<name>E3J3D5_PSEI1</name>
<sequence>MRVTIVSQYFWPEQFRVNDLAVGLRERGHHVTVLTGQPSYPRRDSFPRRRRPSREWYEGVEVVRVRLASRGNGEPWRLALNYLSFAASASVLGVPRLPPSDVVLVYQMSPVTTALPAFLLRRIRGAPVVVWVQDLWPRTLRATGTIRSERVLGVIDRVVRAGYRRCARVLGQSEDFLPLLRAAGVPAERLDYLPNWAEGQYRPEPPDEEVRRAAGIPDGFVAMFAGNLGVAQALETLVGAAELTRDRPELADMHWVVLGDGQRGAWLADEVRRRGLTGRVHLLGQAPPQQLPALFAHADVLVTALRRDSVWALTVPSRVQSFLACGRPVVSSADGTTGRVVAAAGGIAVPAEDPAALADAVAQVHALGPTERAAMGVAAREYYVTHYERAALLDRVERHLRDAAGLSAAPVRVPTPAPAPTRPTAHGGPAVPAQPSVAAGAAGSGGPAKAKPAGPEVPAADVTETA</sequence>
<feature type="domain" description="Glycosyltransferase subfamily 4-like N-terminal" evidence="4">
    <location>
        <begin position="16"/>
        <end position="196"/>
    </location>
</feature>
<dbReference type="EMBL" id="CP002299">
    <property type="protein sequence ID" value="ADP78137.1"/>
    <property type="molecule type" value="Genomic_DNA"/>
</dbReference>
<dbReference type="RefSeq" id="WP_013421260.1">
    <property type="nucleotide sequence ID" value="NC_014666.1"/>
</dbReference>
<evidence type="ECO:0000256" key="3">
    <source>
        <dbReference type="SAM" id="MobiDB-lite"/>
    </source>
</evidence>
<dbReference type="GO" id="GO:0016758">
    <property type="term" value="F:hexosyltransferase activity"/>
    <property type="evidence" value="ECO:0007669"/>
    <property type="project" value="TreeGrafter"/>
</dbReference>
<dbReference type="Pfam" id="PF13692">
    <property type="entry name" value="Glyco_trans_1_4"/>
    <property type="match status" value="1"/>
</dbReference>
<dbReference type="STRING" id="298654.FraEuI1c_0049"/>
<feature type="region of interest" description="Disordered" evidence="3">
    <location>
        <begin position="407"/>
        <end position="466"/>
    </location>
</feature>